<organism evidence="2 3">
    <name type="scientific">Tetrabaena socialis</name>
    <dbReference type="NCBI Taxonomy" id="47790"/>
    <lineage>
        <taxon>Eukaryota</taxon>
        <taxon>Viridiplantae</taxon>
        <taxon>Chlorophyta</taxon>
        <taxon>core chlorophytes</taxon>
        <taxon>Chlorophyceae</taxon>
        <taxon>CS clade</taxon>
        <taxon>Chlamydomonadales</taxon>
        <taxon>Tetrabaenaceae</taxon>
        <taxon>Tetrabaena</taxon>
    </lineage>
</organism>
<sequence length="235" mass="24227">MPTDNESVGGQASLLKGSLYLSSKASGKVHAPKAAKKYAEAHAASQLSATRSLAPLEATAGKEKAQQIRTSLNALGARKTLDSKYKSTPGSPKPDVPPMDKPAQPVAPPLRGSGRRREDDHAAGDIPPSAAWGLAEGKGRSPVGRVAPETPALSPRAGGTTRDEEGLRGGASSAAAPAARRRQQHSAPAAQRASSTARQQHSAPAAQRASSTARQHCSARHRRTPASVLAPCTLL</sequence>
<dbReference type="OrthoDB" id="557729at2759"/>
<reference evidence="2 3" key="1">
    <citation type="journal article" date="2017" name="Mol. Biol. Evol.">
        <title>The 4-celled Tetrabaena socialis nuclear genome reveals the essential components for genetic control of cell number at the origin of multicellularity in the volvocine lineage.</title>
        <authorList>
            <person name="Featherston J."/>
            <person name="Arakaki Y."/>
            <person name="Hanschen E.R."/>
            <person name="Ferris P.J."/>
            <person name="Michod R.E."/>
            <person name="Olson B.J.S.C."/>
            <person name="Nozaki H."/>
            <person name="Durand P.M."/>
        </authorList>
    </citation>
    <scope>NUCLEOTIDE SEQUENCE [LARGE SCALE GENOMIC DNA]</scope>
    <source>
        <strain evidence="2 3">NIES-571</strain>
    </source>
</reference>
<name>A0A2J7ZPM0_9CHLO</name>
<dbReference type="AlphaFoldDB" id="A0A2J7ZPM0"/>
<protein>
    <submittedName>
        <fullName evidence="2">Uncharacterized protein</fullName>
    </submittedName>
</protein>
<feature type="compositionally biased region" description="Pro residues" evidence="1">
    <location>
        <begin position="91"/>
        <end position="108"/>
    </location>
</feature>
<dbReference type="Proteomes" id="UP000236333">
    <property type="component" value="Unassembled WGS sequence"/>
</dbReference>
<evidence type="ECO:0000313" key="2">
    <source>
        <dbReference type="EMBL" id="PNH02210.1"/>
    </source>
</evidence>
<keyword evidence="3" id="KW-1185">Reference proteome</keyword>
<comment type="caution">
    <text evidence="2">The sequence shown here is derived from an EMBL/GenBank/DDBJ whole genome shotgun (WGS) entry which is preliminary data.</text>
</comment>
<dbReference type="EMBL" id="PGGS01000699">
    <property type="protein sequence ID" value="PNH02210.1"/>
    <property type="molecule type" value="Genomic_DNA"/>
</dbReference>
<evidence type="ECO:0000313" key="3">
    <source>
        <dbReference type="Proteomes" id="UP000236333"/>
    </source>
</evidence>
<feature type="region of interest" description="Disordered" evidence="1">
    <location>
        <begin position="57"/>
        <end position="235"/>
    </location>
</feature>
<proteinExistence type="predicted"/>
<gene>
    <name evidence="2" type="ORF">TSOC_011827</name>
</gene>
<accession>A0A2J7ZPM0</accession>
<evidence type="ECO:0000256" key="1">
    <source>
        <dbReference type="SAM" id="MobiDB-lite"/>
    </source>
</evidence>
<feature type="compositionally biased region" description="Low complexity" evidence="1">
    <location>
        <begin position="185"/>
        <end position="203"/>
    </location>
</feature>